<reference evidence="3 4" key="1">
    <citation type="submission" date="2016-05" db="EMBL/GenBank/DDBJ databases">
        <title>Complete genome sequence of two 2,5-diketo-D-glunonic acid producing strain Tatumella citrea.</title>
        <authorList>
            <person name="Duan C."/>
            <person name="Yang J."/>
            <person name="Yang S."/>
        </authorList>
    </citation>
    <scope>NUCLEOTIDE SEQUENCE [LARGE SCALE GENOMIC DNA]</scope>
    <source>
        <strain evidence="2 3">ATCC 39140</strain>
        <strain evidence="1 4">DSM 13699</strain>
    </source>
</reference>
<evidence type="ECO:0000313" key="3">
    <source>
        <dbReference type="Proteomes" id="UP000195729"/>
    </source>
</evidence>
<dbReference type="EMBL" id="CP015581">
    <property type="protein sequence ID" value="ARU97146.1"/>
    <property type="molecule type" value="Genomic_DNA"/>
</dbReference>
<dbReference type="KEGG" id="tci:A7K98_04415"/>
<dbReference type="EMBL" id="CP015579">
    <property type="protein sequence ID" value="ARU93108.1"/>
    <property type="molecule type" value="Genomic_DNA"/>
</dbReference>
<dbReference type="Proteomes" id="UP000195814">
    <property type="component" value="Chromosome"/>
</dbReference>
<dbReference type="RefSeq" id="WP_087487493.1">
    <property type="nucleotide sequence ID" value="NZ_CP015579.1"/>
</dbReference>
<keyword evidence="3" id="KW-1185">Reference proteome</keyword>
<evidence type="ECO:0000313" key="4">
    <source>
        <dbReference type="Proteomes" id="UP000195814"/>
    </source>
</evidence>
<dbReference type="AlphaFoldDB" id="A0A1Y0LGB7"/>
<evidence type="ECO:0000313" key="2">
    <source>
        <dbReference type="EMBL" id="ARU97146.1"/>
    </source>
</evidence>
<evidence type="ECO:0000313" key="1">
    <source>
        <dbReference type="EMBL" id="ARU93108.1"/>
    </source>
</evidence>
<dbReference type="Proteomes" id="UP000195729">
    <property type="component" value="Chromosome"/>
</dbReference>
<sequence>MIITNNYHLSIKFPAGANKPRFGLNTDNRWLPQGQTTAKPVCIANALSEKEKRWFRQSVAGGLSHCHGLPESGN</sequence>
<protein>
    <submittedName>
        <fullName evidence="1">Uncharacterized protein</fullName>
    </submittedName>
</protein>
<organism evidence="1 4">
    <name type="scientific">Tatumella citrea</name>
    <name type="common">Pantoea citrea</name>
    <dbReference type="NCBI Taxonomy" id="53336"/>
    <lineage>
        <taxon>Bacteria</taxon>
        <taxon>Pseudomonadati</taxon>
        <taxon>Pseudomonadota</taxon>
        <taxon>Gammaproteobacteria</taxon>
        <taxon>Enterobacterales</taxon>
        <taxon>Erwiniaceae</taxon>
        <taxon>Tatumella</taxon>
    </lineage>
</organism>
<proteinExistence type="predicted"/>
<accession>A0A1Y0LGB7</accession>
<name>A0A1Y0LGB7_TATCI</name>
<gene>
    <name evidence="1" type="ORF">A7K98_04415</name>
    <name evidence="2" type="ORF">A7K99_04415</name>
</gene>